<dbReference type="SUPFAM" id="SSF56645">
    <property type="entry name" value="Acyl-CoA dehydrogenase NM domain-like"/>
    <property type="match status" value="1"/>
</dbReference>
<evidence type="ECO:0000256" key="3">
    <source>
        <dbReference type="ARBA" id="ARBA00022630"/>
    </source>
</evidence>
<evidence type="ECO:0000313" key="6">
    <source>
        <dbReference type="Proteomes" id="UP000024635"/>
    </source>
</evidence>
<comment type="cofactor">
    <cofactor evidence="1">
        <name>FAD</name>
        <dbReference type="ChEBI" id="CHEBI:57692"/>
    </cofactor>
</comment>
<comment type="pathway">
    <text evidence="2">Lipid metabolism.</text>
</comment>
<keyword evidence="4" id="KW-0274">FAD</keyword>
<proteinExistence type="predicted"/>
<dbReference type="STRING" id="53326.A0A016X2U5"/>
<dbReference type="GO" id="GO:0005504">
    <property type="term" value="F:fatty acid binding"/>
    <property type="evidence" value="ECO:0007669"/>
    <property type="project" value="TreeGrafter"/>
</dbReference>
<name>A0A016X2U5_9BILA</name>
<dbReference type="FunFam" id="2.40.110.10:FF:000040">
    <property type="entry name" value="Acyl-coenzyme A oxidase"/>
    <property type="match status" value="1"/>
</dbReference>
<evidence type="ECO:0000256" key="1">
    <source>
        <dbReference type="ARBA" id="ARBA00001974"/>
    </source>
</evidence>
<dbReference type="OrthoDB" id="538336at2759"/>
<keyword evidence="6" id="KW-1185">Reference proteome</keyword>
<gene>
    <name evidence="5" type="primary">Acey_s0414.g1024</name>
    <name evidence="5" type="ORF">Y032_0414g1024</name>
</gene>
<dbReference type="InterPro" id="IPR046373">
    <property type="entry name" value="Acyl-CoA_Oxase/DH_mid-dom_sf"/>
</dbReference>
<keyword evidence="3" id="KW-0285">Flavoprotein</keyword>
<dbReference type="GO" id="GO:0055088">
    <property type="term" value="P:lipid homeostasis"/>
    <property type="evidence" value="ECO:0007669"/>
    <property type="project" value="TreeGrafter"/>
</dbReference>
<dbReference type="Gene3D" id="1.10.540.10">
    <property type="entry name" value="Acyl-CoA dehydrogenase/oxidase, N-terminal domain"/>
    <property type="match status" value="1"/>
</dbReference>
<dbReference type="PANTHER" id="PTHR10909">
    <property type="entry name" value="ELECTRON TRANSPORT OXIDOREDUCTASE"/>
    <property type="match status" value="1"/>
</dbReference>
<dbReference type="InterPro" id="IPR012258">
    <property type="entry name" value="Acyl-CoA_oxidase"/>
</dbReference>
<dbReference type="InterPro" id="IPR009100">
    <property type="entry name" value="AcylCoA_DH/oxidase_NM_dom_sf"/>
</dbReference>
<comment type="caution">
    <text evidence="5">The sequence shown here is derived from an EMBL/GenBank/DDBJ whole genome shotgun (WGS) entry which is preliminary data.</text>
</comment>
<evidence type="ECO:0000256" key="2">
    <source>
        <dbReference type="ARBA" id="ARBA00005189"/>
    </source>
</evidence>
<dbReference type="Gene3D" id="2.40.110.10">
    <property type="entry name" value="Butyryl-CoA Dehydrogenase, subunit A, domain 2"/>
    <property type="match status" value="1"/>
</dbReference>
<accession>A0A016X2U5</accession>
<dbReference type="GO" id="GO:0033540">
    <property type="term" value="P:fatty acid beta-oxidation using acyl-CoA oxidase"/>
    <property type="evidence" value="ECO:0007669"/>
    <property type="project" value="TreeGrafter"/>
</dbReference>
<dbReference type="EMBL" id="JARK01000014">
    <property type="protein sequence ID" value="EYC45862.1"/>
    <property type="molecule type" value="Genomic_DNA"/>
</dbReference>
<protein>
    <submittedName>
        <fullName evidence="5">Uncharacterized protein</fullName>
    </submittedName>
</protein>
<dbReference type="GO" id="GO:0016402">
    <property type="term" value="F:pristanoyl-CoA oxidase activity"/>
    <property type="evidence" value="ECO:0007669"/>
    <property type="project" value="TreeGrafter"/>
</dbReference>
<dbReference type="InterPro" id="IPR037069">
    <property type="entry name" value="AcylCoA_DH/ox_N_sf"/>
</dbReference>
<dbReference type="AlphaFoldDB" id="A0A016X2U5"/>
<evidence type="ECO:0000256" key="4">
    <source>
        <dbReference type="ARBA" id="ARBA00022827"/>
    </source>
</evidence>
<sequence>MRREHALVRGSSKVPPRWCSRNTKKPQRAIVYLFEKDCMFVCMFRIEIAESEPIRTKFCMTRMTSPLDLYRKRAMFAWKDLKNAVEGHHAVRIKKEMYAKLEKEPIFARNYDRPSQKQLRELNHRRWKKIIEMGLPCNPFEDSEGYLCLTEVLETYDQGLSARLALHASVFITAISSMGTQRHNEILEQAKRNEIVGCFCLTEVSHGSNTQEIQTTASFDTGEFVFNSPNDGAIKCWAGNLSHSATHAVVFAQLHVSGKCEGVHAFLLQIRNRENYEPLHGITIGDMGEKPGAWNGVENGWMEFKVFLH</sequence>
<dbReference type="PANTHER" id="PTHR10909:SF390">
    <property type="entry name" value="PEROXISOMAL ACYL-COENZYME A OXIDASE 3"/>
    <property type="match status" value="1"/>
</dbReference>
<reference evidence="6" key="1">
    <citation type="journal article" date="2015" name="Nat. Genet.">
        <title>The genome and transcriptome of the zoonotic hookworm Ancylostoma ceylanicum identify infection-specific gene families.</title>
        <authorList>
            <person name="Schwarz E.M."/>
            <person name="Hu Y."/>
            <person name="Antoshechkin I."/>
            <person name="Miller M.M."/>
            <person name="Sternberg P.W."/>
            <person name="Aroian R.V."/>
        </authorList>
    </citation>
    <scope>NUCLEOTIDE SEQUENCE</scope>
    <source>
        <strain evidence="6">HY135</strain>
    </source>
</reference>
<dbReference type="GO" id="GO:0005777">
    <property type="term" value="C:peroxisome"/>
    <property type="evidence" value="ECO:0007669"/>
    <property type="project" value="InterPro"/>
</dbReference>
<dbReference type="GO" id="GO:0071949">
    <property type="term" value="F:FAD binding"/>
    <property type="evidence" value="ECO:0007669"/>
    <property type="project" value="InterPro"/>
</dbReference>
<evidence type="ECO:0000313" key="5">
    <source>
        <dbReference type="EMBL" id="EYC45862.1"/>
    </source>
</evidence>
<dbReference type="Proteomes" id="UP000024635">
    <property type="component" value="Unassembled WGS sequence"/>
</dbReference>
<organism evidence="5 6">
    <name type="scientific">Ancylostoma ceylanicum</name>
    <dbReference type="NCBI Taxonomy" id="53326"/>
    <lineage>
        <taxon>Eukaryota</taxon>
        <taxon>Metazoa</taxon>
        <taxon>Ecdysozoa</taxon>
        <taxon>Nematoda</taxon>
        <taxon>Chromadorea</taxon>
        <taxon>Rhabditida</taxon>
        <taxon>Rhabditina</taxon>
        <taxon>Rhabditomorpha</taxon>
        <taxon>Strongyloidea</taxon>
        <taxon>Ancylostomatidae</taxon>
        <taxon>Ancylostomatinae</taxon>
        <taxon>Ancylostoma</taxon>
    </lineage>
</organism>